<accession>T1B7B9</accession>
<feature type="non-terminal residue" evidence="2">
    <location>
        <position position="169"/>
    </location>
</feature>
<feature type="non-terminal residue" evidence="2">
    <location>
        <position position="1"/>
    </location>
</feature>
<keyword evidence="1" id="KW-1133">Transmembrane helix</keyword>
<keyword evidence="1" id="KW-0472">Membrane</keyword>
<organism evidence="2">
    <name type="scientific">mine drainage metagenome</name>
    <dbReference type="NCBI Taxonomy" id="410659"/>
    <lineage>
        <taxon>unclassified sequences</taxon>
        <taxon>metagenomes</taxon>
        <taxon>ecological metagenomes</taxon>
    </lineage>
</organism>
<evidence type="ECO:0000256" key="1">
    <source>
        <dbReference type="SAM" id="Phobius"/>
    </source>
</evidence>
<protein>
    <submittedName>
        <fullName evidence="2">Uncharacterized protein</fullName>
    </submittedName>
</protein>
<keyword evidence="1" id="KW-0812">Transmembrane</keyword>
<dbReference type="EMBL" id="AUZY01007374">
    <property type="protein sequence ID" value="EQD50080.1"/>
    <property type="molecule type" value="Genomic_DNA"/>
</dbReference>
<evidence type="ECO:0000313" key="2">
    <source>
        <dbReference type="EMBL" id="EQD50080.1"/>
    </source>
</evidence>
<reference evidence="2" key="1">
    <citation type="submission" date="2013-08" db="EMBL/GenBank/DDBJ databases">
        <authorList>
            <person name="Mendez C."/>
            <person name="Richter M."/>
            <person name="Ferrer M."/>
            <person name="Sanchez J."/>
        </authorList>
    </citation>
    <scope>NUCLEOTIDE SEQUENCE</scope>
</reference>
<proteinExistence type="predicted"/>
<sequence>KMSATTKAGLPDAPAIRVVPLRGLPVVAVVLVLLIVAIAGNWLWALDFFHVVGGGLWTAIDLFVGLVIGPILGRLSIPARMEFSAKFMPKMVLIMPTLVTMTLGSGFQLARLLGNLDPGSANHGWTVASFLVVGVMTVIALGILEPANIAVLFELKKPEPNGEVIARLM</sequence>
<feature type="transmembrane region" description="Helical" evidence="1">
    <location>
        <begin position="48"/>
        <end position="72"/>
    </location>
</feature>
<reference evidence="2" key="2">
    <citation type="journal article" date="2014" name="ISME J.">
        <title>Microbial stratification in low pH oxic and suboxic macroscopic growths along an acid mine drainage.</title>
        <authorList>
            <person name="Mendez-Garcia C."/>
            <person name="Mesa V."/>
            <person name="Sprenger R.R."/>
            <person name="Richter M."/>
            <person name="Diez M.S."/>
            <person name="Solano J."/>
            <person name="Bargiela R."/>
            <person name="Golyshina O.V."/>
            <person name="Manteca A."/>
            <person name="Ramos J.L."/>
            <person name="Gallego J.R."/>
            <person name="Llorente I."/>
            <person name="Martins Dos Santos V.A."/>
            <person name="Jensen O.N."/>
            <person name="Pelaez A.I."/>
            <person name="Sanchez J."/>
            <person name="Ferrer M."/>
        </authorList>
    </citation>
    <scope>NUCLEOTIDE SEQUENCE</scope>
</reference>
<dbReference type="AlphaFoldDB" id="T1B7B9"/>
<feature type="transmembrane region" description="Helical" evidence="1">
    <location>
        <begin position="125"/>
        <end position="144"/>
    </location>
</feature>
<gene>
    <name evidence="2" type="ORF">B1B_11364</name>
</gene>
<feature type="transmembrane region" description="Helical" evidence="1">
    <location>
        <begin position="21"/>
        <end position="42"/>
    </location>
</feature>
<comment type="caution">
    <text evidence="2">The sequence shown here is derived from an EMBL/GenBank/DDBJ whole genome shotgun (WGS) entry which is preliminary data.</text>
</comment>
<feature type="transmembrane region" description="Helical" evidence="1">
    <location>
        <begin position="92"/>
        <end position="113"/>
    </location>
</feature>
<name>T1B7B9_9ZZZZ</name>